<keyword evidence="4" id="KW-1133">Transmembrane helix</keyword>
<dbReference type="Pfam" id="PF02518">
    <property type="entry name" value="HATPase_c"/>
    <property type="match status" value="1"/>
</dbReference>
<organism evidence="6 7">
    <name type="scientific">Niastella caeni</name>
    <dbReference type="NCBI Taxonomy" id="2569763"/>
    <lineage>
        <taxon>Bacteria</taxon>
        <taxon>Pseudomonadati</taxon>
        <taxon>Bacteroidota</taxon>
        <taxon>Chitinophagia</taxon>
        <taxon>Chitinophagales</taxon>
        <taxon>Chitinophagaceae</taxon>
        <taxon>Niastella</taxon>
    </lineage>
</organism>
<dbReference type="SMART" id="SM00388">
    <property type="entry name" value="HisKA"/>
    <property type="match status" value="1"/>
</dbReference>
<dbReference type="EC" id="2.7.13.3" evidence="2"/>
<dbReference type="InterPro" id="IPR036890">
    <property type="entry name" value="HATPase_C_sf"/>
</dbReference>
<dbReference type="Gene3D" id="3.30.565.10">
    <property type="entry name" value="Histidine kinase-like ATPase, C-terminal domain"/>
    <property type="match status" value="1"/>
</dbReference>
<dbReference type="CDD" id="cd00146">
    <property type="entry name" value="PKD"/>
    <property type="match status" value="1"/>
</dbReference>
<dbReference type="Proteomes" id="UP000306918">
    <property type="component" value="Unassembled WGS sequence"/>
</dbReference>
<dbReference type="SUPFAM" id="SSF63829">
    <property type="entry name" value="Calcium-dependent phosphotriesterase"/>
    <property type="match status" value="3"/>
</dbReference>
<evidence type="ECO:0000313" key="7">
    <source>
        <dbReference type="Proteomes" id="UP000306918"/>
    </source>
</evidence>
<dbReference type="InterPro" id="IPR011123">
    <property type="entry name" value="Y_Y_Y"/>
</dbReference>
<dbReference type="Pfam" id="PF00512">
    <property type="entry name" value="HisKA"/>
    <property type="match status" value="1"/>
</dbReference>
<dbReference type="Gene3D" id="2.130.10.10">
    <property type="entry name" value="YVTN repeat-like/Quinoprotein amine dehydrogenase"/>
    <property type="match status" value="2"/>
</dbReference>
<dbReference type="CDD" id="cd00082">
    <property type="entry name" value="HisKA"/>
    <property type="match status" value="1"/>
</dbReference>
<dbReference type="PANTHER" id="PTHR43547">
    <property type="entry name" value="TWO-COMPONENT HISTIDINE KINASE"/>
    <property type="match status" value="1"/>
</dbReference>
<sequence>MNCSLRHLRLLRCLLFLVLPLYVSMASGQSYYFKHYQVENGLSNNTVYCSIQDNKGFLWFGTKEGLNRFDGYRFKLFKSANENNRPLKNDFIYCLFADPGGRLWVGTQDGLYQFDYAKERLVRFIDSLPEINDIQMDQKGQLWFRSINTVCRYNFSTRRLTTFPPDSTIHATALCMSGTGDMWFGTMDGYVKRFDTVTQTFKGQDVFSHSPHLPTCFIKKIYPAGKDAIFIGTTCQGIKLYNISTNTYTDLIIYSADKTTIYVRDILQYTDNEYWFATESGIFIYNTITRQFTNLKKKFSDPYSLADNAVYTLCKDREGGLWAGTYFGGVNYYPKPYTPFTKYYPDRTTQTISGSAVREMSEDADGHLWIGTEDAGLNKLNIRTGAFTHFKPTGTPTGIAYHNIHGLLILGNEVWIGTLDHGLDILDRQTGKVIKHYGSDIRDNTFRNDFIVTLLQSSRGEIYAGSGGGLYRYRKATADFEWLHETPAGAFISCLAEDHAGIIWTGTHGKGLLYYDPLTRHWGRFRNNLQDTNNLSINDINAVCEDSRENLWIATEGGGLCKVDASRQKFTRYTMQNGLPSNFVFKVVEDNNRRLWITTSKGLVKLDPATQQMVLYTTANGLLYDQFNYNSGYKDATGKLYFGTIKGMIAFRPEDFESSHYLPPVYITGFQVHNKELLIQKEHSTLQQSILYTNEITLPYDESSFSIDFAALSYTSPEITEYKYTMEGLDKNWTYLPTNRKVYFTNLAPGQYTFRLTAATNGRWSQEKQLLITITPPFWNTWWAWLVYAAVVMAIVYSLTQAYLKRSQVKKEKEIYEAKFEFFTNVAHEIRTPLTLIKGPVENLIEKINELPDIAADVNTMERNTNRLMTLITQILDFRQTEAKGFSLDFTKVNITDLLQDVYTSFQPLAKKRNLQYNLVLPETPVIALVDEDALNKILSNLISNAVKYADQQVTAQLFPVQKEDTTFTIAITNDGALIPTAMRERIFEPFYRIKENTKQKGTGIGLTLARSLTQLHQGSLFVKDSPVAMNTFVLCLPLQPTAKKK</sequence>
<dbReference type="CDD" id="cd00075">
    <property type="entry name" value="HATPase"/>
    <property type="match status" value="1"/>
</dbReference>
<dbReference type="InterPro" id="IPR005467">
    <property type="entry name" value="His_kinase_dom"/>
</dbReference>
<dbReference type="InterPro" id="IPR011110">
    <property type="entry name" value="Reg_prop"/>
</dbReference>
<dbReference type="SMART" id="SM00387">
    <property type="entry name" value="HATPase_c"/>
    <property type="match status" value="1"/>
</dbReference>
<dbReference type="InterPro" id="IPR003594">
    <property type="entry name" value="HATPase_dom"/>
</dbReference>
<comment type="caution">
    <text evidence="6">The sequence shown here is derived from an EMBL/GenBank/DDBJ whole genome shotgun (WGS) entry which is preliminary data.</text>
</comment>
<dbReference type="FunFam" id="2.60.40.10:FF:000791">
    <property type="entry name" value="Two-component system sensor histidine kinase/response regulator"/>
    <property type="match status" value="1"/>
</dbReference>
<feature type="transmembrane region" description="Helical" evidence="4">
    <location>
        <begin position="782"/>
        <end position="804"/>
    </location>
</feature>
<dbReference type="PRINTS" id="PR00344">
    <property type="entry name" value="BCTRLSENSOR"/>
</dbReference>
<dbReference type="Gene3D" id="1.10.287.130">
    <property type="match status" value="1"/>
</dbReference>
<dbReference type="AlphaFoldDB" id="A0A4S8HER7"/>
<dbReference type="Gene3D" id="2.60.40.10">
    <property type="entry name" value="Immunoglobulins"/>
    <property type="match status" value="1"/>
</dbReference>
<evidence type="ECO:0000256" key="1">
    <source>
        <dbReference type="ARBA" id="ARBA00000085"/>
    </source>
</evidence>
<dbReference type="Pfam" id="PF07495">
    <property type="entry name" value="Y_Y_Y"/>
    <property type="match status" value="1"/>
</dbReference>
<evidence type="ECO:0000256" key="3">
    <source>
        <dbReference type="ARBA" id="ARBA00022553"/>
    </source>
</evidence>
<dbReference type="RefSeq" id="WP_136580093.1">
    <property type="nucleotide sequence ID" value="NZ_STFF01000010.1"/>
</dbReference>
<dbReference type="InterPro" id="IPR003661">
    <property type="entry name" value="HisK_dim/P_dom"/>
</dbReference>
<name>A0A4S8HER7_9BACT</name>
<keyword evidence="6" id="KW-0808">Transferase</keyword>
<dbReference type="OrthoDB" id="9809670at2"/>
<accession>A0A4S8HER7</accession>
<dbReference type="InterPro" id="IPR004358">
    <property type="entry name" value="Sig_transdc_His_kin-like_C"/>
</dbReference>
<keyword evidence="6" id="KW-0418">Kinase</keyword>
<evidence type="ECO:0000259" key="5">
    <source>
        <dbReference type="PROSITE" id="PS50109"/>
    </source>
</evidence>
<keyword evidence="3" id="KW-0597">Phosphoprotein</keyword>
<evidence type="ECO:0000256" key="2">
    <source>
        <dbReference type="ARBA" id="ARBA00012438"/>
    </source>
</evidence>
<feature type="domain" description="Histidine kinase" evidence="5">
    <location>
        <begin position="825"/>
        <end position="1041"/>
    </location>
</feature>
<dbReference type="FunFam" id="1.10.287.130:FF:000045">
    <property type="entry name" value="Two-component system sensor histidine kinase/response regulator"/>
    <property type="match status" value="1"/>
</dbReference>
<gene>
    <name evidence="6" type="ORF">FAM09_25975</name>
</gene>
<dbReference type="Pfam" id="PF07494">
    <property type="entry name" value="Reg_prop"/>
    <property type="match status" value="6"/>
</dbReference>
<keyword evidence="4" id="KW-0472">Membrane</keyword>
<evidence type="ECO:0000313" key="6">
    <source>
        <dbReference type="EMBL" id="THU32901.1"/>
    </source>
</evidence>
<keyword evidence="4" id="KW-0812">Transmembrane</keyword>
<dbReference type="SUPFAM" id="SSF47384">
    <property type="entry name" value="Homodimeric domain of signal transducing histidine kinase"/>
    <property type="match status" value="1"/>
</dbReference>
<comment type="catalytic activity">
    <reaction evidence="1">
        <text>ATP + protein L-histidine = ADP + protein N-phospho-L-histidine.</text>
        <dbReference type="EC" id="2.7.13.3"/>
    </reaction>
</comment>
<dbReference type="GO" id="GO:0000155">
    <property type="term" value="F:phosphorelay sensor kinase activity"/>
    <property type="evidence" value="ECO:0007669"/>
    <property type="project" value="InterPro"/>
</dbReference>
<evidence type="ECO:0000256" key="4">
    <source>
        <dbReference type="SAM" id="Phobius"/>
    </source>
</evidence>
<dbReference type="PANTHER" id="PTHR43547:SF2">
    <property type="entry name" value="HYBRID SIGNAL TRANSDUCTION HISTIDINE KINASE C"/>
    <property type="match status" value="1"/>
</dbReference>
<dbReference type="EMBL" id="STFF01000010">
    <property type="protein sequence ID" value="THU32901.1"/>
    <property type="molecule type" value="Genomic_DNA"/>
</dbReference>
<dbReference type="SUPFAM" id="SSF55874">
    <property type="entry name" value="ATPase domain of HSP90 chaperone/DNA topoisomerase II/histidine kinase"/>
    <property type="match status" value="1"/>
</dbReference>
<dbReference type="PROSITE" id="PS50109">
    <property type="entry name" value="HIS_KIN"/>
    <property type="match status" value="1"/>
</dbReference>
<reference evidence="6 7" key="1">
    <citation type="submission" date="2019-04" db="EMBL/GenBank/DDBJ databases">
        <title>Niastella caeni sp. nov., isolated from activated sludge.</title>
        <authorList>
            <person name="Sheng M."/>
        </authorList>
    </citation>
    <scope>NUCLEOTIDE SEQUENCE [LARGE SCALE GENOMIC DNA]</scope>
    <source>
        <strain evidence="6 7">HX-2-15</strain>
    </source>
</reference>
<dbReference type="InterPro" id="IPR036097">
    <property type="entry name" value="HisK_dim/P_sf"/>
</dbReference>
<keyword evidence="7" id="KW-1185">Reference proteome</keyword>
<proteinExistence type="predicted"/>
<protein>
    <recommendedName>
        <fullName evidence="2">histidine kinase</fullName>
        <ecNumber evidence="2">2.7.13.3</ecNumber>
    </recommendedName>
</protein>
<dbReference type="InterPro" id="IPR013783">
    <property type="entry name" value="Ig-like_fold"/>
</dbReference>
<dbReference type="InterPro" id="IPR015943">
    <property type="entry name" value="WD40/YVTN_repeat-like_dom_sf"/>
</dbReference>